<dbReference type="AlphaFoldDB" id="G9QPU5"/>
<dbReference type="Pfam" id="PF01966">
    <property type="entry name" value="HD"/>
    <property type="match status" value="1"/>
</dbReference>
<evidence type="ECO:0000313" key="4">
    <source>
        <dbReference type="Proteomes" id="UP000011747"/>
    </source>
</evidence>
<organism evidence="3 4">
    <name type="scientific">Bacillus smithii 7_3_47FAA</name>
    <dbReference type="NCBI Taxonomy" id="665952"/>
    <lineage>
        <taxon>Bacteria</taxon>
        <taxon>Bacillati</taxon>
        <taxon>Bacillota</taxon>
        <taxon>Bacilli</taxon>
        <taxon>Bacillales</taxon>
        <taxon>Bacillaceae</taxon>
        <taxon>Bacillus</taxon>
    </lineage>
</organism>
<comment type="caution">
    <text evidence="3">The sequence shown here is derived from an EMBL/GenBank/DDBJ whole genome shotgun (WGS) entry which is preliminary data.</text>
</comment>
<feature type="transmembrane region" description="Helical" evidence="1">
    <location>
        <begin position="121"/>
        <end position="144"/>
    </location>
</feature>
<dbReference type="PANTHER" id="PTHR36442">
    <property type="entry name" value="CYCLIC-DI-AMP PHOSPHODIESTERASE PGPH"/>
    <property type="match status" value="1"/>
</dbReference>
<reference evidence="3 4" key="1">
    <citation type="submission" date="2011-09" db="EMBL/GenBank/DDBJ databases">
        <title>The Genome Sequence of Bacillus smithii 7_3_47FAA.</title>
        <authorList>
            <consortium name="The Broad Institute Genome Sequencing Platform"/>
            <person name="Earl A."/>
            <person name="Ward D."/>
            <person name="Feldgarden M."/>
            <person name="Gevers D."/>
            <person name="Daigneault M."/>
            <person name="Strauss J."/>
            <person name="Allen-Vercoe E."/>
            <person name="Young S.K."/>
            <person name="Zeng Q."/>
            <person name="Gargeya S."/>
            <person name="Fitzgerald M."/>
            <person name="Haas B."/>
            <person name="Abouelleil A."/>
            <person name="Alvarado L."/>
            <person name="Arachchi H.M."/>
            <person name="Berlin A."/>
            <person name="Brown A."/>
            <person name="Chapman S.B."/>
            <person name="Chen Z."/>
            <person name="Dunbar C."/>
            <person name="Freedman E."/>
            <person name="Gearin G."/>
            <person name="Goldberg J."/>
            <person name="Griggs A."/>
            <person name="Gujja S."/>
            <person name="Heiman D."/>
            <person name="Howarth C."/>
            <person name="Larson L."/>
            <person name="Lui A."/>
            <person name="MacDonald P.J.P."/>
            <person name="Montmayeur A."/>
            <person name="Murphy C."/>
            <person name="Neiman D."/>
            <person name="Pearson M."/>
            <person name="Priest M."/>
            <person name="Roberts A."/>
            <person name="Saif S."/>
            <person name="Shea T."/>
            <person name="Shenoy N."/>
            <person name="Sisk P."/>
            <person name="Stolte C."/>
            <person name="Sykes S."/>
            <person name="Wortman J."/>
            <person name="Nusbaum C."/>
            <person name="Birren B."/>
        </authorList>
    </citation>
    <scope>NUCLEOTIDE SEQUENCE [LARGE SCALE GENOMIC DNA]</scope>
    <source>
        <strain evidence="3 4">7_3_47FAA</strain>
    </source>
</reference>
<feature type="transmembrane region" description="Helical" evidence="1">
    <location>
        <begin position="92"/>
        <end position="109"/>
    </location>
</feature>
<feature type="domain" description="HD" evidence="2">
    <location>
        <begin position="177"/>
        <end position="319"/>
    </location>
</feature>
<dbReference type="SMART" id="SM00471">
    <property type="entry name" value="HDc"/>
    <property type="match status" value="1"/>
</dbReference>
<dbReference type="PANTHER" id="PTHR36442:SF1">
    <property type="entry name" value="CYCLIC-DI-AMP PHOSPHODIESTERASE PGPH"/>
    <property type="match status" value="1"/>
</dbReference>
<sequence>MKIIAWIGNNDYAQLSFLYPGALSSMLITILINERTAAIVAILLAACGSIMFHNGTSETIHVEMAIYLLFSGLTGSLFLLKHRRRLNILQAGVYVSIVNVLVILFLKLIGNGSYSGKEYLFFALFAFISGITSAVLTLGLLPMIENGFGVLSTMKLIELSNPNHPLLKKILMETPGTYHHSIMVANLSEAACEAIGANGLLARVGCYYHDIGKTKRPKFFIENQMDHENPHQHLSPEVSKQMIIDHVVDGAAMLRKEKLPKEIVDFAEQHHGTTLVKYFYYKAIEKNHEVNEEDFRYPGPKPQTKEIAIVSIADSVEAAVRSMKQPTVEQIKSLVHNIIQDRLRDGQFSECDITLKELEIVKQTICDALNGIFHSRIEYPEMKKQTEEAT</sequence>
<feature type="transmembrane region" description="Helical" evidence="1">
    <location>
        <begin position="37"/>
        <end position="54"/>
    </location>
</feature>
<dbReference type="InterPro" id="IPR006674">
    <property type="entry name" value="HD_domain"/>
</dbReference>
<keyword evidence="1" id="KW-0812">Transmembrane</keyword>
<proteinExistence type="predicted"/>
<evidence type="ECO:0000256" key="1">
    <source>
        <dbReference type="SAM" id="Phobius"/>
    </source>
</evidence>
<dbReference type="InterPro" id="IPR006675">
    <property type="entry name" value="HDIG_dom"/>
</dbReference>
<name>G9QPU5_9BACI</name>
<evidence type="ECO:0000259" key="2">
    <source>
        <dbReference type="PROSITE" id="PS51831"/>
    </source>
</evidence>
<dbReference type="CDD" id="cd00077">
    <property type="entry name" value="HDc"/>
    <property type="match status" value="1"/>
</dbReference>
<dbReference type="PATRIC" id="fig|665952.3.peg.3209"/>
<keyword evidence="1" id="KW-0472">Membrane</keyword>
<dbReference type="HOGENOM" id="CLU_015767_4_1_9"/>
<dbReference type="Pfam" id="PF07698">
    <property type="entry name" value="7TM-7TMR_HD"/>
    <property type="match status" value="1"/>
</dbReference>
<dbReference type="InterPro" id="IPR052722">
    <property type="entry name" value="PgpH_phosphodiesterase"/>
</dbReference>
<keyword evidence="4" id="KW-1185">Reference proteome</keyword>
<feature type="transmembrane region" description="Helical" evidence="1">
    <location>
        <begin position="60"/>
        <end position="80"/>
    </location>
</feature>
<protein>
    <recommendedName>
        <fullName evidence="2">HD domain-containing protein</fullName>
    </recommendedName>
</protein>
<dbReference type="Proteomes" id="UP000011747">
    <property type="component" value="Unassembled WGS sequence"/>
</dbReference>
<dbReference type="InterPro" id="IPR003607">
    <property type="entry name" value="HD/PDEase_dom"/>
</dbReference>
<dbReference type="NCBIfam" id="TIGR00277">
    <property type="entry name" value="HDIG"/>
    <property type="match status" value="1"/>
</dbReference>
<dbReference type="PROSITE" id="PS51831">
    <property type="entry name" value="HD"/>
    <property type="match status" value="1"/>
</dbReference>
<dbReference type="InterPro" id="IPR011621">
    <property type="entry name" value="Metal-dep_PHydrolase_7TM_intra"/>
</dbReference>
<dbReference type="Gene3D" id="1.10.3210.10">
    <property type="entry name" value="Hypothetical protein af1432"/>
    <property type="match status" value="1"/>
</dbReference>
<accession>G9QPU5</accession>
<keyword evidence="1" id="KW-1133">Transmembrane helix</keyword>
<evidence type="ECO:0000313" key="3">
    <source>
        <dbReference type="EMBL" id="EHL73736.1"/>
    </source>
</evidence>
<gene>
    <name evidence="3" type="ORF">HMPREF1015_00312</name>
</gene>
<dbReference type="EMBL" id="ACWF01000156">
    <property type="protein sequence ID" value="EHL73736.1"/>
    <property type="molecule type" value="Genomic_DNA"/>
</dbReference>
<feature type="transmembrane region" description="Helical" evidence="1">
    <location>
        <begin position="12"/>
        <end position="32"/>
    </location>
</feature>
<dbReference type="SUPFAM" id="SSF109604">
    <property type="entry name" value="HD-domain/PDEase-like"/>
    <property type="match status" value="1"/>
</dbReference>